<dbReference type="PANTHER" id="PTHR30273">
    <property type="entry name" value="PERIPLASMIC SIGNAL SENSOR AND SIGMA FACTOR ACTIVATOR FECR-RELATED"/>
    <property type="match status" value="1"/>
</dbReference>
<dbReference type="PANTHER" id="PTHR30273:SF2">
    <property type="entry name" value="PROTEIN FECR"/>
    <property type="match status" value="1"/>
</dbReference>
<dbReference type="InterPro" id="IPR012373">
    <property type="entry name" value="Ferrdict_sens_TM"/>
</dbReference>
<feature type="domain" description="FecR N-terminal" evidence="3">
    <location>
        <begin position="15"/>
        <end position="55"/>
    </location>
</feature>
<name>A0A411MPW7_9PSED</name>
<accession>A0A411MPW7</accession>
<dbReference type="EMBL" id="CP035952">
    <property type="protein sequence ID" value="QBF28846.1"/>
    <property type="molecule type" value="Genomic_DNA"/>
</dbReference>
<evidence type="ECO:0000256" key="1">
    <source>
        <dbReference type="SAM" id="Phobius"/>
    </source>
</evidence>
<evidence type="ECO:0000259" key="3">
    <source>
        <dbReference type="Pfam" id="PF16220"/>
    </source>
</evidence>
<feature type="domain" description="FecR protein" evidence="2">
    <location>
        <begin position="99"/>
        <end position="190"/>
    </location>
</feature>
<dbReference type="KEGG" id="ptk:EXN22_25345"/>
<keyword evidence="1" id="KW-0472">Membrane</keyword>
<reference evidence="4 5" key="1">
    <citation type="submission" date="2019-02" db="EMBL/GenBank/DDBJ databases">
        <title>Complete genome sequence of Pseudomonas sp. SNU WT1 isolated from rainbow trout.</title>
        <authorList>
            <person name="Oh W.T."/>
            <person name="Park S.C."/>
        </authorList>
    </citation>
    <scope>NUCLEOTIDE SEQUENCE [LARGE SCALE GENOMIC DNA]</scope>
    <source>
        <strain evidence="4 5">SNU WT1</strain>
    </source>
</reference>
<dbReference type="InterPro" id="IPR032623">
    <property type="entry name" value="FecR_N"/>
</dbReference>
<keyword evidence="1" id="KW-0812">Transmembrane</keyword>
<keyword evidence="1" id="KW-1133">Transmembrane helix</keyword>
<dbReference type="OrthoDB" id="8641865at2"/>
<dbReference type="Proteomes" id="UP000291130">
    <property type="component" value="Chromosome"/>
</dbReference>
<dbReference type="PIRSF" id="PIRSF018266">
    <property type="entry name" value="FecR"/>
    <property type="match status" value="1"/>
</dbReference>
<evidence type="ECO:0000259" key="2">
    <source>
        <dbReference type="Pfam" id="PF04773"/>
    </source>
</evidence>
<dbReference type="Pfam" id="PF16220">
    <property type="entry name" value="DUF4880"/>
    <property type="match status" value="1"/>
</dbReference>
<dbReference type="Gene3D" id="2.60.120.1440">
    <property type="match status" value="1"/>
</dbReference>
<feature type="transmembrane region" description="Helical" evidence="1">
    <location>
        <begin position="74"/>
        <end position="93"/>
    </location>
</feature>
<keyword evidence="5" id="KW-1185">Reference proteome</keyword>
<dbReference type="GO" id="GO:0016989">
    <property type="term" value="F:sigma factor antagonist activity"/>
    <property type="evidence" value="ECO:0007669"/>
    <property type="project" value="TreeGrafter"/>
</dbReference>
<dbReference type="InterPro" id="IPR006860">
    <property type="entry name" value="FecR"/>
</dbReference>
<dbReference type="Pfam" id="PF04773">
    <property type="entry name" value="FecR"/>
    <property type="match status" value="1"/>
</dbReference>
<proteinExistence type="predicted"/>
<sequence length="308" mass="34025">MHDTHNRQQALEHTAHTWVVRLTSGSATSEDIAAARRWCETHPDHQAAFVQARALWHLSGQIHAQQPARRTRPVFWASAAALIVGIAVLLVRVNAWDADYRTDTGEQKRIVLADGSRVLLDSASAIDVSFSGQQRTVVLRKGEALFEVAHDPDKPFVVNADQTSATALGTVYAVSRGSDQVRVIVSQGRVAVRGPLNEVRLQANQQVIWQAPQLSAVQAVDTNSALAWRDGRLVFKLTPLPEVIAQIQRYRPGLVVIADDHLRSLKVSGTFYLDKLDEGLQSLEKAFPLTISRYTDHFLLVSARPANN</sequence>
<evidence type="ECO:0000313" key="5">
    <source>
        <dbReference type="Proteomes" id="UP000291130"/>
    </source>
</evidence>
<dbReference type="Gene3D" id="3.55.50.30">
    <property type="match status" value="1"/>
</dbReference>
<gene>
    <name evidence="4" type="ORF">EXN22_25345</name>
</gene>
<evidence type="ECO:0000313" key="4">
    <source>
        <dbReference type="EMBL" id="QBF28846.1"/>
    </source>
</evidence>
<dbReference type="AlphaFoldDB" id="A0A411MPW7"/>
<protein>
    <submittedName>
        <fullName evidence="4">FecR family protein</fullName>
    </submittedName>
</protein>
<organism evidence="4 5">
    <name type="scientific">Pseudomonas tructae</name>
    <dbReference type="NCBI Taxonomy" id="2518644"/>
    <lineage>
        <taxon>Bacteria</taxon>
        <taxon>Pseudomonadati</taxon>
        <taxon>Pseudomonadota</taxon>
        <taxon>Gammaproteobacteria</taxon>
        <taxon>Pseudomonadales</taxon>
        <taxon>Pseudomonadaceae</taxon>
        <taxon>Pseudomonas</taxon>
    </lineage>
</organism>